<reference evidence="2" key="1">
    <citation type="journal article" date="2020" name="Stud. Mycol.">
        <title>101 Dothideomycetes genomes: a test case for predicting lifestyles and emergence of pathogens.</title>
        <authorList>
            <person name="Haridas S."/>
            <person name="Albert R."/>
            <person name="Binder M."/>
            <person name="Bloem J."/>
            <person name="Labutti K."/>
            <person name="Salamov A."/>
            <person name="Andreopoulos B."/>
            <person name="Baker S."/>
            <person name="Barry K."/>
            <person name="Bills G."/>
            <person name="Bluhm B."/>
            <person name="Cannon C."/>
            <person name="Castanera R."/>
            <person name="Culley D."/>
            <person name="Daum C."/>
            <person name="Ezra D."/>
            <person name="Gonzalez J."/>
            <person name="Henrissat B."/>
            <person name="Kuo A."/>
            <person name="Liang C."/>
            <person name="Lipzen A."/>
            <person name="Lutzoni F."/>
            <person name="Magnuson J."/>
            <person name="Mondo S."/>
            <person name="Nolan M."/>
            <person name="Ohm R."/>
            <person name="Pangilinan J."/>
            <person name="Park H.-J."/>
            <person name="Ramirez L."/>
            <person name="Alfaro M."/>
            <person name="Sun H."/>
            <person name="Tritt A."/>
            <person name="Yoshinaga Y."/>
            <person name="Zwiers L.-H."/>
            <person name="Turgeon B."/>
            <person name="Goodwin S."/>
            <person name="Spatafora J."/>
            <person name="Crous P."/>
            <person name="Grigoriev I."/>
        </authorList>
    </citation>
    <scope>NUCLEOTIDE SEQUENCE</scope>
    <source>
        <strain evidence="2">ATCC 16933</strain>
    </source>
</reference>
<feature type="region of interest" description="Disordered" evidence="1">
    <location>
        <begin position="1"/>
        <end position="33"/>
    </location>
</feature>
<gene>
    <name evidence="2" type="ORF">BDY21DRAFT_352942</name>
</gene>
<accession>A0A6A6NRP0</accession>
<feature type="region of interest" description="Disordered" evidence="1">
    <location>
        <begin position="69"/>
        <end position="99"/>
    </location>
</feature>
<proteinExistence type="predicted"/>
<name>A0A6A6NRP0_9PEZI</name>
<dbReference type="AlphaFoldDB" id="A0A6A6NRP0"/>
<evidence type="ECO:0000256" key="1">
    <source>
        <dbReference type="SAM" id="MobiDB-lite"/>
    </source>
</evidence>
<feature type="compositionally biased region" description="Low complexity" evidence="1">
    <location>
        <begin position="228"/>
        <end position="242"/>
    </location>
</feature>
<dbReference type="Proteomes" id="UP000799766">
    <property type="component" value="Unassembled WGS sequence"/>
</dbReference>
<dbReference type="EMBL" id="MU001691">
    <property type="protein sequence ID" value="KAF2454460.1"/>
    <property type="molecule type" value="Genomic_DNA"/>
</dbReference>
<sequence length="386" mass="42313">MPSAGRGRKGEERRRGTARNKKAGGKNTGQAHGKAKLFRPFHIIFFPLRLGGPRLVLLLRTPFPDHILSQPACGRDTGATRSTRRSPPGDGSAHTIAPLGACTPTHAAAQVPDAKVQSARPTPRALLRPCELRIRQGATFFFPEFLLLVLLTRGARLPIPADICTSACTGTPPSPCTLTLPALSRPRPLSPFALAARFLGAQLHPSLQPQSRRGNAPRAHRVHRPVHPARSPRPSKSLPRLSQPTITRTSTFAYTTPAHLHKHRLFPRPLSASGGSRRAHVCSRRIAEPSAEPPLRSSLFQLLIIWPRTRRPDTQTAPRARRRRTHERTKDAKPGRLRPCRRSDGRGSNLPSRDAETGRQTSRGGRTDEARAAGRTTSAKRRTGRA</sequence>
<evidence type="ECO:0000313" key="2">
    <source>
        <dbReference type="EMBL" id="KAF2454460.1"/>
    </source>
</evidence>
<organism evidence="2 3">
    <name type="scientific">Lineolata rhizophorae</name>
    <dbReference type="NCBI Taxonomy" id="578093"/>
    <lineage>
        <taxon>Eukaryota</taxon>
        <taxon>Fungi</taxon>
        <taxon>Dikarya</taxon>
        <taxon>Ascomycota</taxon>
        <taxon>Pezizomycotina</taxon>
        <taxon>Dothideomycetes</taxon>
        <taxon>Dothideomycetes incertae sedis</taxon>
        <taxon>Lineolatales</taxon>
        <taxon>Lineolataceae</taxon>
        <taxon>Lineolata</taxon>
    </lineage>
</organism>
<evidence type="ECO:0000313" key="3">
    <source>
        <dbReference type="Proteomes" id="UP000799766"/>
    </source>
</evidence>
<keyword evidence="3" id="KW-1185">Reference proteome</keyword>
<protein>
    <submittedName>
        <fullName evidence="2">Uncharacterized protein</fullName>
    </submittedName>
</protein>
<feature type="region of interest" description="Disordered" evidence="1">
    <location>
        <begin position="205"/>
        <end position="247"/>
    </location>
</feature>
<feature type="compositionally biased region" description="Basic residues" evidence="1">
    <location>
        <begin position="218"/>
        <end position="227"/>
    </location>
</feature>
<feature type="region of interest" description="Disordered" evidence="1">
    <location>
        <begin position="310"/>
        <end position="386"/>
    </location>
</feature>